<evidence type="ECO:0000256" key="1">
    <source>
        <dbReference type="SAM" id="MobiDB-lite"/>
    </source>
</evidence>
<dbReference type="Gene3D" id="2.130.10.10">
    <property type="entry name" value="YVTN repeat-like/Quinoprotein amine dehydrogenase"/>
    <property type="match status" value="2"/>
</dbReference>
<feature type="transmembrane region" description="Helical" evidence="2">
    <location>
        <begin position="40"/>
        <end position="58"/>
    </location>
</feature>
<dbReference type="InterPro" id="IPR018391">
    <property type="entry name" value="PQQ_b-propeller_rpt"/>
</dbReference>
<dbReference type="RefSeq" id="WP_090035008.1">
    <property type="nucleotide sequence ID" value="NZ_BONM01000029.1"/>
</dbReference>
<dbReference type="Pfam" id="PF13360">
    <property type="entry name" value="PQQ_2"/>
    <property type="match status" value="1"/>
</dbReference>
<evidence type="ECO:0000313" key="4">
    <source>
        <dbReference type="EMBL" id="SFB40954.1"/>
    </source>
</evidence>
<dbReference type="Proteomes" id="UP000199012">
    <property type="component" value="Unassembled WGS sequence"/>
</dbReference>
<proteinExistence type="predicted"/>
<keyword evidence="5" id="KW-1185">Reference proteome</keyword>
<evidence type="ECO:0000313" key="5">
    <source>
        <dbReference type="Proteomes" id="UP000199012"/>
    </source>
</evidence>
<reference evidence="4 5" key="1">
    <citation type="submission" date="2016-10" db="EMBL/GenBank/DDBJ databases">
        <authorList>
            <person name="de Groot N.N."/>
        </authorList>
    </citation>
    <scope>NUCLEOTIDE SEQUENCE [LARGE SCALE GENOMIC DNA]</scope>
    <source>
        <strain evidence="4 5">CGMCC 4.6945</strain>
    </source>
</reference>
<feature type="region of interest" description="Disordered" evidence="1">
    <location>
        <begin position="287"/>
        <end position="310"/>
    </location>
</feature>
<keyword evidence="2" id="KW-0472">Membrane</keyword>
<dbReference type="AlphaFoldDB" id="A0A1I1ASF4"/>
<feature type="domain" description="Pyrrolo-quinoline quinone repeat" evidence="3">
    <location>
        <begin position="343"/>
        <end position="439"/>
    </location>
</feature>
<sequence length="495" mass="51149">MAAGRRYHEAVWDDEEELAAPPVDAAGPARRPAPRPSRRLLVGAAVVVALAGGGALVVDRVREARVDERLARTDGLSADLGRPLVAAWSVPGEDPRFLDDLVIVQRERTTVAVRLDDGTVRYEAEGRCAPTTPTGAVPPDEALVVCERYEGDGEGPGFARVVVLAAATGERLQAFTVPAAGGGSSVVARHLVRHQVDLGGRFEVTALSLRTGEEAWTHEGREGGGFPGVFAWSSRLDEVVLDVSGERVRFDAATGEVRAGETLVGWEPGGTAQRGAGWEARQVLDGSGRPAVRVGAEDGDGTGGEDDVRGDGPLLPGVLAVTAVDDGTAPGLVVLLEDVDGGQDLVAHDPGSGDEVWRTGVPRGALRADLLEGLLVVATSEGVRALDAATGEERWRTAAGAAVGRGQLTDGRRVLAPETADGVPALVARALGDGRLLWRTPVTDVLPASAGDGQDGRDRGGDGGTDDLELRRGPDGAVVAADGRTVARLVPPGDG</sequence>
<evidence type="ECO:0000256" key="2">
    <source>
        <dbReference type="SAM" id="Phobius"/>
    </source>
</evidence>
<keyword evidence="2" id="KW-0812">Transmembrane</keyword>
<gene>
    <name evidence="4" type="ORF">SAMN05421867_1229</name>
</gene>
<dbReference type="SUPFAM" id="SSF50998">
    <property type="entry name" value="Quinoprotein alcohol dehydrogenase-like"/>
    <property type="match status" value="2"/>
</dbReference>
<dbReference type="PANTHER" id="PTHR34512:SF30">
    <property type="entry name" value="OUTER MEMBRANE PROTEIN ASSEMBLY FACTOR BAMB"/>
    <property type="match status" value="1"/>
</dbReference>
<dbReference type="InterPro" id="IPR015943">
    <property type="entry name" value="WD40/YVTN_repeat-like_dom_sf"/>
</dbReference>
<dbReference type="InterPro" id="IPR011047">
    <property type="entry name" value="Quinoprotein_ADH-like_sf"/>
</dbReference>
<dbReference type="STRING" id="988821.SAMN05421867_1229"/>
<dbReference type="PANTHER" id="PTHR34512">
    <property type="entry name" value="CELL SURFACE PROTEIN"/>
    <property type="match status" value="1"/>
</dbReference>
<feature type="region of interest" description="Disordered" evidence="1">
    <location>
        <begin position="445"/>
        <end position="495"/>
    </location>
</feature>
<name>A0A1I1ASF4_9CELL</name>
<keyword evidence="2" id="KW-1133">Transmembrane helix</keyword>
<dbReference type="OrthoDB" id="4820598at2"/>
<evidence type="ECO:0000259" key="3">
    <source>
        <dbReference type="Pfam" id="PF13360"/>
    </source>
</evidence>
<accession>A0A1I1ASF4</accession>
<dbReference type="InterPro" id="IPR002372">
    <property type="entry name" value="PQQ_rpt_dom"/>
</dbReference>
<dbReference type="SMART" id="SM00564">
    <property type="entry name" value="PQQ"/>
    <property type="match status" value="2"/>
</dbReference>
<protein>
    <submittedName>
        <fullName evidence="4">PQQ-like domain-containing protein</fullName>
    </submittedName>
</protein>
<dbReference type="EMBL" id="FOKA01000022">
    <property type="protein sequence ID" value="SFB40954.1"/>
    <property type="molecule type" value="Genomic_DNA"/>
</dbReference>
<organism evidence="4 5">
    <name type="scientific">Cellulomonas marina</name>
    <dbReference type="NCBI Taxonomy" id="988821"/>
    <lineage>
        <taxon>Bacteria</taxon>
        <taxon>Bacillati</taxon>
        <taxon>Actinomycetota</taxon>
        <taxon>Actinomycetes</taxon>
        <taxon>Micrococcales</taxon>
        <taxon>Cellulomonadaceae</taxon>
        <taxon>Cellulomonas</taxon>
    </lineage>
</organism>